<sequence length="147" mass="15963">MSAVVQPAPIDRLVEDFEFLESYDDRIEYLIELGRSLPDFPAAARNAENKVQGCASQVWLVPTVVPGPDGPHLDFIGDSDALIVRGLVAIVLALFSGRSARSILDTDAEAVFSRMNLREHLTAQRSNGLRSMVDRIKTTARAALAAG</sequence>
<evidence type="ECO:0000313" key="4">
    <source>
        <dbReference type="Proteomes" id="UP000523821"/>
    </source>
</evidence>
<name>A0A7W9CTP1_9HYPH</name>
<reference evidence="3 4" key="1">
    <citation type="submission" date="2020-08" db="EMBL/GenBank/DDBJ databases">
        <title>Genomic Encyclopedia of Type Strains, Phase IV (KMG-IV): sequencing the most valuable type-strain genomes for metagenomic binning, comparative biology and taxonomic classification.</title>
        <authorList>
            <person name="Goeker M."/>
        </authorList>
    </citation>
    <scope>NUCLEOTIDE SEQUENCE [LARGE SCALE GENOMIC DNA]</scope>
    <source>
        <strain evidence="3 4">DSM 16268</strain>
    </source>
</reference>
<feature type="domain" description="Fe-S metabolism associated" evidence="2">
    <location>
        <begin position="14"/>
        <end position="138"/>
    </location>
</feature>
<dbReference type="Gene3D" id="3.90.1010.10">
    <property type="match status" value="1"/>
</dbReference>
<dbReference type="InterPro" id="IPR003808">
    <property type="entry name" value="Fe-S_metab-assoc_dom"/>
</dbReference>
<dbReference type="Proteomes" id="UP000523821">
    <property type="component" value="Unassembled WGS sequence"/>
</dbReference>
<dbReference type="EMBL" id="JACHOO010000002">
    <property type="protein sequence ID" value="MBB5751710.1"/>
    <property type="molecule type" value="Genomic_DNA"/>
</dbReference>
<dbReference type="Pfam" id="PF02657">
    <property type="entry name" value="SufE"/>
    <property type="match status" value="1"/>
</dbReference>
<proteinExistence type="inferred from homology"/>
<protein>
    <submittedName>
        <fullName evidence="3">Cysteine desulfuration protein SufE</fullName>
    </submittedName>
</protein>
<accession>A0A7W9CTP1</accession>
<dbReference type="SUPFAM" id="SSF82649">
    <property type="entry name" value="SufE/NifU"/>
    <property type="match status" value="1"/>
</dbReference>
<dbReference type="AlphaFoldDB" id="A0A7W9CTP1"/>
<comment type="similarity">
    <text evidence="1">Belongs to the SufE family.</text>
</comment>
<dbReference type="PANTHER" id="PTHR43597">
    <property type="entry name" value="SULFUR ACCEPTOR PROTEIN CSDE"/>
    <property type="match status" value="1"/>
</dbReference>
<gene>
    <name evidence="3" type="ORF">GGQ63_000762</name>
</gene>
<keyword evidence="4" id="KW-1185">Reference proteome</keyword>
<organism evidence="3 4">
    <name type="scientific">Prosthecomicrobium pneumaticum</name>
    <dbReference type="NCBI Taxonomy" id="81895"/>
    <lineage>
        <taxon>Bacteria</taxon>
        <taxon>Pseudomonadati</taxon>
        <taxon>Pseudomonadota</taxon>
        <taxon>Alphaproteobacteria</taxon>
        <taxon>Hyphomicrobiales</taxon>
        <taxon>Kaistiaceae</taxon>
        <taxon>Prosthecomicrobium</taxon>
    </lineage>
</organism>
<evidence type="ECO:0000259" key="2">
    <source>
        <dbReference type="Pfam" id="PF02657"/>
    </source>
</evidence>
<comment type="caution">
    <text evidence="3">The sequence shown here is derived from an EMBL/GenBank/DDBJ whole genome shotgun (WGS) entry which is preliminary data.</text>
</comment>
<evidence type="ECO:0000313" key="3">
    <source>
        <dbReference type="EMBL" id="MBB5751710.1"/>
    </source>
</evidence>
<dbReference type="PANTHER" id="PTHR43597:SF5">
    <property type="entry name" value="SUFE-LIKE PROTEIN 2, CHLOROPLASTIC"/>
    <property type="match status" value="1"/>
</dbReference>
<evidence type="ECO:0000256" key="1">
    <source>
        <dbReference type="ARBA" id="ARBA00010282"/>
    </source>
</evidence>